<sequence>MYNLLAQLAPYVQVASYEDPGGGQYMLVSYIHKKREGVKTKGKDVAAHMFGEEETGVAVRLEDARWVVSKSNAKIQISFKIAFQGSKSGALYKTLKSVFEEPIAAKQRMGEAQTAAAEGDDEEYKTVQTEFEHSPSIRPEDLFITSASGALQLTVVVNDEDFILGYFGRSRMKEAQRTAGEHDEEQAIGSRGHYKMPSDVRLSFAPKTPPLPLWPNFALDDQGHR</sequence>
<comment type="caution">
    <text evidence="1">The sequence shown here is derived from an EMBL/GenBank/DDBJ whole genome shotgun (WGS) entry which is preliminary data.</text>
</comment>
<gene>
    <name evidence="1" type="ORF">V5O48_009767</name>
</gene>
<evidence type="ECO:0000313" key="2">
    <source>
        <dbReference type="Proteomes" id="UP001465976"/>
    </source>
</evidence>
<evidence type="ECO:0000313" key="1">
    <source>
        <dbReference type="EMBL" id="KAL0572195.1"/>
    </source>
</evidence>
<accession>A0ABR3FAB0</accession>
<name>A0ABR3FAB0_9AGAR</name>
<organism evidence="1 2">
    <name type="scientific">Marasmius crinis-equi</name>
    <dbReference type="NCBI Taxonomy" id="585013"/>
    <lineage>
        <taxon>Eukaryota</taxon>
        <taxon>Fungi</taxon>
        <taxon>Dikarya</taxon>
        <taxon>Basidiomycota</taxon>
        <taxon>Agaricomycotina</taxon>
        <taxon>Agaricomycetes</taxon>
        <taxon>Agaricomycetidae</taxon>
        <taxon>Agaricales</taxon>
        <taxon>Marasmiineae</taxon>
        <taxon>Marasmiaceae</taxon>
        <taxon>Marasmius</taxon>
    </lineage>
</organism>
<proteinExistence type="predicted"/>
<dbReference type="EMBL" id="JBAHYK010000657">
    <property type="protein sequence ID" value="KAL0572195.1"/>
    <property type="molecule type" value="Genomic_DNA"/>
</dbReference>
<reference evidence="1 2" key="1">
    <citation type="submission" date="2024-02" db="EMBL/GenBank/DDBJ databases">
        <title>A draft genome for the cacao thread blight pathogen Marasmius crinis-equi.</title>
        <authorList>
            <person name="Cohen S.P."/>
            <person name="Baruah I.K."/>
            <person name="Amoako-Attah I."/>
            <person name="Bukari Y."/>
            <person name="Meinhardt L.W."/>
            <person name="Bailey B.A."/>
        </authorList>
    </citation>
    <scope>NUCLEOTIDE SEQUENCE [LARGE SCALE GENOMIC DNA]</scope>
    <source>
        <strain evidence="1 2">GH-76</strain>
    </source>
</reference>
<dbReference type="Proteomes" id="UP001465976">
    <property type="component" value="Unassembled WGS sequence"/>
</dbReference>
<protein>
    <submittedName>
        <fullName evidence="1">Uncharacterized protein</fullName>
    </submittedName>
</protein>
<keyword evidence="2" id="KW-1185">Reference proteome</keyword>